<gene>
    <name evidence="7" type="ORF">SAMN05661012_04659</name>
    <name evidence="8" type="ORF">SR876_25160</name>
</gene>
<evidence type="ECO:0000313" key="8">
    <source>
        <dbReference type="EMBL" id="WQG88222.1"/>
    </source>
</evidence>
<dbReference type="EMBL" id="FPIZ01000016">
    <property type="protein sequence ID" value="SFW78489.1"/>
    <property type="molecule type" value="Genomic_DNA"/>
</dbReference>
<dbReference type="SUPFAM" id="SSF88659">
    <property type="entry name" value="Sigma3 and sigma4 domains of RNA polymerase sigma factors"/>
    <property type="match status" value="1"/>
</dbReference>
<dbReference type="InterPro" id="IPR013324">
    <property type="entry name" value="RNA_pol_sigma_r3/r4-like"/>
</dbReference>
<reference evidence="8 10" key="2">
    <citation type="submission" date="2023-11" db="EMBL/GenBank/DDBJ databases">
        <title>MicrobeMod: A computational toolkit for identifying prokaryotic methylation and restriction-modification with nanopore sequencing.</title>
        <authorList>
            <person name="Crits-Christoph A."/>
            <person name="Kang S.C."/>
            <person name="Lee H."/>
            <person name="Ostrov N."/>
        </authorList>
    </citation>
    <scope>NUCLEOTIDE SEQUENCE [LARGE SCALE GENOMIC DNA]</scope>
    <source>
        <strain evidence="8 10">ATCC 23090</strain>
    </source>
</reference>
<evidence type="ECO:0000256" key="3">
    <source>
        <dbReference type="ARBA" id="ARBA00023082"/>
    </source>
</evidence>
<comment type="similarity">
    <text evidence="1">Belongs to the sigma-70 factor family. ECF subfamily.</text>
</comment>
<dbReference type="GO" id="GO:0016987">
    <property type="term" value="F:sigma factor activity"/>
    <property type="evidence" value="ECO:0007669"/>
    <property type="project" value="UniProtKB-KW"/>
</dbReference>
<evidence type="ECO:0000256" key="2">
    <source>
        <dbReference type="ARBA" id="ARBA00023015"/>
    </source>
</evidence>
<dbReference type="AlphaFoldDB" id="A0A1K1S2E1"/>
<sequence length="180" mass="20979">MLHLTDSELLELVKKGGEGAFTILYTRYYSVMLAVARKKLLNHQEAEDIVQEIFASFWHRRNHIPSGIPVKHYFLKAVHFQYAYKCRTKAVARKYENYLWNSLQEECGLHYLESKELGHQIYHALQKISAPACRKIFELAYMEDKSCSEIASSLNICTQVVRNQTSRALKVLREELKLVV</sequence>
<dbReference type="InterPro" id="IPR013249">
    <property type="entry name" value="RNA_pol_sigma70_r4_t2"/>
</dbReference>
<dbReference type="PANTHER" id="PTHR43133">
    <property type="entry name" value="RNA POLYMERASE ECF-TYPE SIGMA FACTO"/>
    <property type="match status" value="1"/>
</dbReference>
<evidence type="ECO:0000256" key="4">
    <source>
        <dbReference type="ARBA" id="ARBA00023163"/>
    </source>
</evidence>
<evidence type="ECO:0000313" key="7">
    <source>
        <dbReference type="EMBL" id="SFW78489.1"/>
    </source>
</evidence>
<keyword evidence="10" id="KW-1185">Reference proteome</keyword>
<evidence type="ECO:0000256" key="1">
    <source>
        <dbReference type="ARBA" id="ARBA00010641"/>
    </source>
</evidence>
<dbReference type="InterPro" id="IPR036388">
    <property type="entry name" value="WH-like_DNA-bd_sf"/>
</dbReference>
<dbReference type="EMBL" id="CP140154">
    <property type="protein sequence ID" value="WQG88222.1"/>
    <property type="molecule type" value="Genomic_DNA"/>
</dbReference>
<dbReference type="PANTHER" id="PTHR43133:SF46">
    <property type="entry name" value="RNA POLYMERASE SIGMA-70 FACTOR ECF SUBFAMILY"/>
    <property type="match status" value="1"/>
</dbReference>
<dbReference type="Gene3D" id="1.10.10.10">
    <property type="entry name" value="Winged helix-like DNA-binding domain superfamily/Winged helix DNA-binding domain"/>
    <property type="match status" value="1"/>
</dbReference>
<keyword evidence="4" id="KW-0804">Transcription</keyword>
<keyword evidence="2" id="KW-0805">Transcription regulation</keyword>
<dbReference type="InterPro" id="IPR007627">
    <property type="entry name" value="RNA_pol_sigma70_r2"/>
</dbReference>
<organism evidence="7 9">
    <name type="scientific">Chitinophaga sancti</name>
    <dbReference type="NCBI Taxonomy" id="1004"/>
    <lineage>
        <taxon>Bacteria</taxon>
        <taxon>Pseudomonadati</taxon>
        <taxon>Bacteroidota</taxon>
        <taxon>Chitinophagia</taxon>
        <taxon>Chitinophagales</taxon>
        <taxon>Chitinophagaceae</taxon>
        <taxon>Chitinophaga</taxon>
    </lineage>
</organism>
<dbReference type="GO" id="GO:0003677">
    <property type="term" value="F:DNA binding"/>
    <property type="evidence" value="ECO:0007669"/>
    <property type="project" value="InterPro"/>
</dbReference>
<dbReference type="InterPro" id="IPR014284">
    <property type="entry name" value="RNA_pol_sigma-70_dom"/>
</dbReference>
<name>A0A1K1S2E1_9BACT</name>
<reference evidence="7 9" key="1">
    <citation type="submission" date="2016-11" db="EMBL/GenBank/DDBJ databases">
        <authorList>
            <person name="Jaros S."/>
            <person name="Januszkiewicz K."/>
            <person name="Wedrychowicz H."/>
        </authorList>
    </citation>
    <scope>NUCLEOTIDE SEQUENCE [LARGE SCALE GENOMIC DNA]</scope>
    <source>
        <strain evidence="7 9">DSM 784</strain>
    </source>
</reference>
<dbReference type="Pfam" id="PF08281">
    <property type="entry name" value="Sigma70_r4_2"/>
    <property type="match status" value="1"/>
</dbReference>
<dbReference type="Pfam" id="PF04542">
    <property type="entry name" value="Sigma70_r2"/>
    <property type="match status" value="1"/>
</dbReference>
<proteinExistence type="inferred from homology"/>
<evidence type="ECO:0000259" key="6">
    <source>
        <dbReference type="Pfam" id="PF08281"/>
    </source>
</evidence>
<evidence type="ECO:0000313" key="9">
    <source>
        <dbReference type="Proteomes" id="UP000183788"/>
    </source>
</evidence>
<evidence type="ECO:0000259" key="5">
    <source>
        <dbReference type="Pfam" id="PF04542"/>
    </source>
</evidence>
<dbReference type="OrthoDB" id="9784984at2"/>
<dbReference type="SUPFAM" id="SSF88946">
    <property type="entry name" value="Sigma2 domain of RNA polymerase sigma factors"/>
    <property type="match status" value="1"/>
</dbReference>
<feature type="domain" description="RNA polymerase sigma-70 region 2" evidence="5">
    <location>
        <begin position="24"/>
        <end position="64"/>
    </location>
</feature>
<dbReference type="Gene3D" id="1.10.1740.10">
    <property type="match status" value="1"/>
</dbReference>
<dbReference type="InterPro" id="IPR013325">
    <property type="entry name" value="RNA_pol_sigma_r2"/>
</dbReference>
<dbReference type="Proteomes" id="UP000183788">
    <property type="component" value="Unassembled WGS sequence"/>
</dbReference>
<protein>
    <submittedName>
        <fullName evidence="8">Sigma-70 family RNA polymerase sigma factor</fullName>
    </submittedName>
    <submittedName>
        <fullName evidence="7">Sigma-70, region 4</fullName>
    </submittedName>
</protein>
<feature type="domain" description="RNA polymerase sigma factor 70 region 4 type 2" evidence="6">
    <location>
        <begin position="131"/>
        <end position="170"/>
    </location>
</feature>
<dbReference type="Proteomes" id="UP001326715">
    <property type="component" value="Chromosome"/>
</dbReference>
<keyword evidence="3" id="KW-0731">Sigma factor</keyword>
<evidence type="ECO:0000313" key="10">
    <source>
        <dbReference type="Proteomes" id="UP001326715"/>
    </source>
</evidence>
<dbReference type="InterPro" id="IPR039425">
    <property type="entry name" value="RNA_pol_sigma-70-like"/>
</dbReference>
<dbReference type="STRING" id="1004.SAMN05661012_04659"/>
<dbReference type="RefSeq" id="WP_072363623.1">
    <property type="nucleotide sequence ID" value="NZ_CP139972.1"/>
</dbReference>
<dbReference type="GO" id="GO:0006352">
    <property type="term" value="P:DNA-templated transcription initiation"/>
    <property type="evidence" value="ECO:0007669"/>
    <property type="project" value="InterPro"/>
</dbReference>
<accession>A0A1K1S2E1</accession>
<dbReference type="NCBIfam" id="TIGR02937">
    <property type="entry name" value="sigma70-ECF"/>
    <property type="match status" value="1"/>
</dbReference>